<proteinExistence type="predicted"/>
<dbReference type="KEGG" id="pan:PODANSg5535"/>
<feature type="compositionally biased region" description="Polar residues" evidence="1">
    <location>
        <begin position="29"/>
        <end position="42"/>
    </location>
</feature>
<dbReference type="STRING" id="515849.B2AXP9"/>
<feature type="compositionally biased region" description="Polar residues" evidence="1">
    <location>
        <begin position="117"/>
        <end position="126"/>
    </location>
</feature>
<evidence type="ECO:0000313" key="3">
    <source>
        <dbReference type="EMBL" id="CDP32654.1"/>
    </source>
</evidence>
<dbReference type="GeneID" id="6192291"/>
<dbReference type="EMBL" id="FO904942">
    <property type="protein sequence ID" value="CDP32654.1"/>
    <property type="molecule type" value="Genomic_DNA"/>
</dbReference>
<feature type="region of interest" description="Disordered" evidence="1">
    <location>
        <begin position="1"/>
        <end position="292"/>
    </location>
</feature>
<dbReference type="AlphaFoldDB" id="B2AXP9"/>
<dbReference type="OrthoDB" id="4579506at2759"/>
<feature type="compositionally biased region" description="Polar residues" evidence="1">
    <location>
        <begin position="252"/>
        <end position="270"/>
    </location>
</feature>
<accession>B2AXP9</accession>
<dbReference type="EMBL" id="CU633900">
    <property type="protein sequence ID" value="CAP69173.1"/>
    <property type="molecule type" value="Genomic_DNA"/>
</dbReference>
<gene>
    <name evidence="2" type="ORF">PODANS_7_11290</name>
</gene>
<dbReference type="RefSeq" id="XP_001908500.1">
    <property type="nucleotide sequence ID" value="XM_001908465.1"/>
</dbReference>
<dbReference type="InParanoid" id="B2AXP9"/>
<feature type="compositionally biased region" description="Low complexity" evidence="1">
    <location>
        <begin position="155"/>
        <end position="194"/>
    </location>
</feature>
<name>B2AXP9_PODAN</name>
<evidence type="ECO:0000313" key="2">
    <source>
        <dbReference type="EMBL" id="CAP69173.1"/>
    </source>
</evidence>
<dbReference type="eggNOG" id="ENOG502RS5R">
    <property type="taxonomic scope" value="Eukaryota"/>
</dbReference>
<dbReference type="VEuPathDB" id="FungiDB:PODANS_7_11290"/>
<sequence>MESQGAPGASQQPRSRKRQRTSRVPEAGNTASPALTPVSQLPQGWGAAMANNNHPQAVRSHVIDTVPIQSSFSSQQLDRSHEPDGLMNSYSNQHHNAHSQYPDPQPTLASAPHPDTSGLSSLSNLAGEQHQHHGQHQQQHPQHPHQQHAHHHHPSQQAQQQQQQQQQQQSQQQSQPQQQQPTQHQHQQQQQQQQRPSISVNPSAAKPDSRALFQQQYGGVKHTSGDSPPANVANPTSAGPSYSNLPVWHGTPTPTGSSQPAPQLGSASSMPPQSPVPGIPGGGGLGPPPESIYQTFDELLAAVQRHAKEQGYSIVKLRASNYRDGKPTRYDLVCDRGGVKYNSTAKKRNPSTRKVDCPWRAKAVCEVNLGNQWRFVVQEVRHNHEARVAAAQPGQENTPVAQSIRSLNHKIDRISHEMSQGFSRLEQVVVQRLDNMEKRLEALETGRPAMLGNGGVPSMGTPSMPTANMGGGNMGNAPMTNGGMQPLVDSRMGALESRLTQIEMMEEDPSRLSLMVNT</sequence>
<feature type="compositionally biased region" description="Polar residues" evidence="1">
    <location>
        <begin position="1"/>
        <end position="13"/>
    </location>
</feature>
<reference evidence="2 4" key="1">
    <citation type="journal article" date="2008" name="Genome Biol.">
        <title>The genome sequence of the model ascomycete fungus Podospora anserina.</title>
        <authorList>
            <person name="Espagne E."/>
            <person name="Lespinet O."/>
            <person name="Malagnac F."/>
            <person name="Da Silva C."/>
            <person name="Jaillon O."/>
            <person name="Porcel B.M."/>
            <person name="Couloux A."/>
            <person name="Aury J.-M."/>
            <person name="Segurens B."/>
            <person name="Poulain J."/>
            <person name="Anthouard V."/>
            <person name="Grossetete S."/>
            <person name="Khalili H."/>
            <person name="Coppin E."/>
            <person name="Dequard-Chablat M."/>
            <person name="Picard M."/>
            <person name="Contamine V."/>
            <person name="Arnaise S."/>
            <person name="Bourdais A."/>
            <person name="Berteaux-Lecellier V."/>
            <person name="Gautheret D."/>
            <person name="de Vries R.P."/>
            <person name="Battaglia E."/>
            <person name="Coutinho P.M."/>
            <person name="Danchin E.G.J."/>
            <person name="Henrissat B."/>
            <person name="El Khoury R."/>
            <person name="Sainsard-Chanet A."/>
            <person name="Boivin A."/>
            <person name="Pinan-Lucarre B."/>
            <person name="Sellem C.H."/>
            <person name="Debuchy R."/>
            <person name="Wincker P."/>
            <person name="Weissenbach J."/>
            <person name="Silar P."/>
        </authorList>
    </citation>
    <scope>NUCLEOTIDE SEQUENCE [LARGE SCALE GENOMIC DNA]</scope>
    <source>
        <strain evidence="4">S / ATCC MYA-4624 / DSM 980 / FGSC 10383</strain>
        <strain evidence="2">S mat+</strain>
    </source>
</reference>
<reference evidence="4" key="3">
    <citation type="journal article" date="2014" name="Genetics">
        <title>Maintaining two mating types: Structure of the mating type locus and its role in heterokaryosis in Podospora anserina.</title>
        <authorList>
            <person name="Grognet P."/>
            <person name="Bidard F."/>
            <person name="Kuchly C."/>
            <person name="Tong L.C.H."/>
            <person name="Coppin E."/>
            <person name="Benkhali J.A."/>
            <person name="Couloux A."/>
            <person name="Wincker P."/>
            <person name="Debuchy R."/>
            <person name="Silar P."/>
        </authorList>
    </citation>
    <scope>GENOME REANNOTATION</scope>
    <source>
        <strain evidence="4">S / ATCC MYA-4624 / DSM 980 / FGSC 10383</strain>
    </source>
</reference>
<feature type="compositionally biased region" description="Polar residues" evidence="1">
    <location>
        <begin position="67"/>
        <end position="77"/>
    </location>
</feature>
<reference evidence="2" key="2">
    <citation type="submission" date="2008-07" db="EMBL/GenBank/DDBJ databases">
        <authorList>
            <person name="Genoscope - CEA"/>
        </authorList>
    </citation>
    <scope>NUCLEOTIDE SEQUENCE</scope>
    <source>
        <strain evidence="2">S mat+</strain>
    </source>
</reference>
<dbReference type="Proteomes" id="UP000001197">
    <property type="component" value="Chromosome 7"/>
</dbReference>
<protein>
    <submittedName>
        <fullName evidence="2">Podospora anserina S mat+ genomic DNA chromosome 7, supercontig 1</fullName>
    </submittedName>
</protein>
<feature type="compositionally biased region" description="Polar residues" evidence="1">
    <location>
        <begin position="233"/>
        <end position="244"/>
    </location>
</feature>
<organism evidence="2">
    <name type="scientific">Podospora anserina (strain S / ATCC MYA-4624 / DSM 980 / FGSC 10383)</name>
    <name type="common">Pleurage anserina</name>
    <dbReference type="NCBI Taxonomy" id="515849"/>
    <lineage>
        <taxon>Eukaryota</taxon>
        <taxon>Fungi</taxon>
        <taxon>Dikarya</taxon>
        <taxon>Ascomycota</taxon>
        <taxon>Pezizomycotina</taxon>
        <taxon>Sordariomycetes</taxon>
        <taxon>Sordariomycetidae</taxon>
        <taxon>Sordariales</taxon>
        <taxon>Podosporaceae</taxon>
        <taxon>Podospora</taxon>
        <taxon>Podospora anserina</taxon>
    </lineage>
</organism>
<feature type="compositionally biased region" description="Basic residues" evidence="1">
    <location>
        <begin position="142"/>
        <end position="154"/>
    </location>
</feature>
<keyword evidence="4" id="KW-1185">Reference proteome</keyword>
<reference evidence="3" key="4">
    <citation type="submission" date="2014-09" db="EMBL/GenBank/DDBJ databases">
        <title>Maintaining two mating types: Structure of the mating type locus and its role in heterokaryosis in Podospora anserina.</title>
        <authorList>
            <person name="Grognet P."/>
            <person name="Bidard F."/>
            <person name="Kuchly C."/>
            <person name="Chan Ho Tong L."/>
            <person name="Coppin E."/>
            <person name="Ait Benkhali J."/>
            <person name="Couloux A."/>
            <person name="Wincker P."/>
            <person name="Debuchy R."/>
            <person name="Silar P."/>
        </authorList>
    </citation>
    <scope>NUCLEOTIDE SEQUENCE</scope>
</reference>
<evidence type="ECO:0000256" key="1">
    <source>
        <dbReference type="SAM" id="MobiDB-lite"/>
    </source>
</evidence>
<evidence type="ECO:0000313" key="4">
    <source>
        <dbReference type="Proteomes" id="UP000001197"/>
    </source>
</evidence>
<dbReference type="HOGENOM" id="CLU_511073_0_0_1"/>